<keyword evidence="2" id="KW-1185">Reference proteome</keyword>
<dbReference type="PANTHER" id="PTHR45748:SF7">
    <property type="entry name" value="1-PHOSPHATIDYLINOSITOL 3-PHOSPHATE 5-KINASE-RELATED"/>
    <property type="match status" value="1"/>
</dbReference>
<dbReference type="EMBL" id="JBEAFC010000015">
    <property type="protein sequence ID" value="KAL1531240.1"/>
    <property type="molecule type" value="Genomic_DNA"/>
</dbReference>
<comment type="caution">
    <text evidence="1">The sequence shown here is derived from an EMBL/GenBank/DDBJ whole genome shotgun (WGS) entry which is preliminary data.</text>
</comment>
<gene>
    <name evidence="1" type="ORF">AAHA92_33939</name>
</gene>
<dbReference type="EC" id="2.7.1.150" evidence="1"/>
<keyword evidence="1" id="KW-0808">Transferase</keyword>
<dbReference type="PANTHER" id="PTHR45748">
    <property type="entry name" value="1-PHOSPHATIDYLINOSITOL 3-PHOSPHATE 5-KINASE-RELATED"/>
    <property type="match status" value="1"/>
</dbReference>
<organism evidence="1 2">
    <name type="scientific">Salvia divinorum</name>
    <name type="common">Maria pastora</name>
    <name type="synonym">Diviner's sage</name>
    <dbReference type="NCBI Taxonomy" id="28513"/>
    <lineage>
        <taxon>Eukaryota</taxon>
        <taxon>Viridiplantae</taxon>
        <taxon>Streptophyta</taxon>
        <taxon>Embryophyta</taxon>
        <taxon>Tracheophyta</taxon>
        <taxon>Spermatophyta</taxon>
        <taxon>Magnoliopsida</taxon>
        <taxon>eudicotyledons</taxon>
        <taxon>Gunneridae</taxon>
        <taxon>Pentapetalae</taxon>
        <taxon>asterids</taxon>
        <taxon>lamiids</taxon>
        <taxon>Lamiales</taxon>
        <taxon>Lamiaceae</taxon>
        <taxon>Nepetoideae</taxon>
        <taxon>Mentheae</taxon>
        <taxon>Salviinae</taxon>
        <taxon>Salvia</taxon>
        <taxon>Salvia subgen. Calosphace</taxon>
    </lineage>
</organism>
<accession>A0ABD1FHA4</accession>
<proteinExistence type="predicted"/>
<evidence type="ECO:0000313" key="2">
    <source>
        <dbReference type="Proteomes" id="UP001567538"/>
    </source>
</evidence>
<protein>
    <submittedName>
        <fullName evidence="1">1-phosphatidylinositol-3-phosphate 5-kinase</fullName>
        <ecNumber evidence="1">2.7.1.150</ecNumber>
    </submittedName>
</protein>
<dbReference type="GO" id="GO:0000285">
    <property type="term" value="F:1-phosphatidylinositol-3-phosphate 5-kinase activity"/>
    <property type="evidence" value="ECO:0007669"/>
    <property type="project" value="UniProtKB-EC"/>
</dbReference>
<sequence length="110" mass="11752">MDHLKMAVAKINAHHPNILSLAADCSGAQIIPSTDSLSTTTLGYCCPRPLGCTVLLKGANWDELKKVKHVVHCGVFAAYHLALKTSILADEDASLPVPELPLKSPIKVAR</sequence>
<reference evidence="1 2" key="1">
    <citation type="submission" date="2024-06" db="EMBL/GenBank/DDBJ databases">
        <title>A chromosome level genome sequence of Diviner's sage (Salvia divinorum).</title>
        <authorList>
            <person name="Ford S.A."/>
            <person name="Ro D.-K."/>
            <person name="Ness R.W."/>
            <person name="Phillips M.A."/>
        </authorList>
    </citation>
    <scope>NUCLEOTIDE SEQUENCE [LARGE SCALE GENOMIC DNA]</scope>
    <source>
        <strain evidence="1">SAF-2024a</strain>
        <tissue evidence="1">Leaf</tissue>
    </source>
</reference>
<name>A0ABD1FHA4_SALDI</name>
<dbReference type="AlphaFoldDB" id="A0ABD1FHA4"/>
<evidence type="ECO:0000313" key="1">
    <source>
        <dbReference type="EMBL" id="KAL1531240.1"/>
    </source>
</evidence>
<dbReference type="Proteomes" id="UP001567538">
    <property type="component" value="Unassembled WGS sequence"/>
</dbReference>